<dbReference type="EMBL" id="JBHUIP010000012">
    <property type="protein sequence ID" value="MFD2263623.1"/>
    <property type="molecule type" value="Genomic_DNA"/>
</dbReference>
<keyword evidence="5" id="KW-1185">Reference proteome</keyword>
<dbReference type="Proteomes" id="UP001597295">
    <property type="component" value="Unassembled WGS sequence"/>
</dbReference>
<dbReference type="InterPro" id="IPR014162">
    <property type="entry name" value="CpoB_C"/>
</dbReference>
<feature type="domain" description="YbgF trimerisation" evidence="3">
    <location>
        <begin position="64"/>
        <end position="118"/>
    </location>
</feature>
<dbReference type="InterPro" id="IPR019734">
    <property type="entry name" value="TPR_rpt"/>
</dbReference>
<protein>
    <recommendedName>
        <fullName evidence="1">Cell division coordinator CpoB</fullName>
    </recommendedName>
</protein>
<evidence type="ECO:0000313" key="4">
    <source>
        <dbReference type="EMBL" id="MFD2263623.1"/>
    </source>
</evidence>
<comment type="caution">
    <text evidence="4">The sequence shown here is derived from an EMBL/GenBank/DDBJ whole genome shotgun (WGS) entry which is preliminary data.</text>
</comment>
<feature type="signal peptide" evidence="1">
    <location>
        <begin position="1"/>
        <end position="23"/>
    </location>
</feature>
<dbReference type="Pfam" id="PF13432">
    <property type="entry name" value="TPR_16"/>
    <property type="match status" value="1"/>
</dbReference>
<feature type="coiled-coil region" evidence="1">
    <location>
        <begin position="63"/>
        <end position="97"/>
    </location>
</feature>
<feature type="region of interest" description="Disordered" evidence="2">
    <location>
        <begin position="118"/>
        <end position="169"/>
    </location>
</feature>
<evidence type="ECO:0000256" key="2">
    <source>
        <dbReference type="SAM" id="MobiDB-lite"/>
    </source>
</evidence>
<comment type="function">
    <text evidence="1">Mediates coordination of peptidoglycan synthesis and outer membrane constriction during cell division.</text>
</comment>
<organism evidence="4 5">
    <name type="scientific">Lacibacterium aquatile</name>
    <dbReference type="NCBI Taxonomy" id="1168082"/>
    <lineage>
        <taxon>Bacteria</taxon>
        <taxon>Pseudomonadati</taxon>
        <taxon>Pseudomonadota</taxon>
        <taxon>Alphaproteobacteria</taxon>
        <taxon>Rhodospirillales</taxon>
        <taxon>Rhodospirillaceae</taxon>
    </lineage>
</organism>
<sequence precursor="true">MRHARLFSTAALAGLLLAPAVFADDLTALQRANIEAGKRLAVLQSEAEVLLAQVPPTADIPVTAQLTIRIQQLEGEIRQLTGQIEEQSYNLQQLKVKQERFQTDAEFRLSELEKHATAPAADAAATAPAAPARPLAPGQLATTPAPAAVAPGAPPRDLGSIPAGAANAPVRLTPPGTAQTAAVPPAAAAPAAAAPAAAAVRLPAGTTKQQYEYAFEFVKKQEYGSAESALRQFVTNNPNDELAGNAQYWLGETYYVRGSYADAAQQFLTGYQKYPKSPKAPDNLLKLGLSLANTGKTKEACAAYGRFTSEYGNASEFLMRRVREERQRLACT</sequence>
<gene>
    <name evidence="4" type="primary">ybgF</name>
    <name evidence="1" type="synonym">cpoB</name>
    <name evidence="4" type="ORF">ACFSM5_12050</name>
</gene>
<evidence type="ECO:0000259" key="3">
    <source>
        <dbReference type="Pfam" id="PF16331"/>
    </source>
</evidence>
<comment type="subcellular location">
    <subcellularLocation>
        <location evidence="1">Periplasm</location>
    </subcellularLocation>
</comment>
<proteinExistence type="inferred from homology"/>
<dbReference type="InterPro" id="IPR011990">
    <property type="entry name" value="TPR-like_helical_dom_sf"/>
</dbReference>
<dbReference type="RefSeq" id="WP_379876647.1">
    <property type="nucleotide sequence ID" value="NZ_JBHUIP010000012.1"/>
</dbReference>
<dbReference type="SUPFAM" id="SSF48452">
    <property type="entry name" value="TPR-like"/>
    <property type="match status" value="1"/>
</dbReference>
<comment type="similarity">
    <text evidence="1">Belongs to the CpoB family.</text>
</comment>
<keyword evidence="1" id="KW-0132">Cell division</keyword>
<keyword evidence="1" id="KW-0574">Periplasm</keyword>
<dbReference type="HAMAP" id="MF_02066">
    <property type="entry name" value="CpoB"/>
    <property type="match status" value="1"/>
</dbReference>
<dbReference type="Gene3D" id="1.25.40.10">
    <property type="entry name" value="Tetratricopeptide repeat domain"/>
    <property type="match status" value="1"/>
</dbReference>
<reference evidence="5" key="1">
    <citation type="journal article" date="2019" name="Int. J. Syst. Evol. Microbiol.">
        <title>The Global Catalogue of Microorganisms (GCM) 10K type strain sequencing project: providing services to taxonomists for standard genome sequencing and annotation.</title>
        <authorList>
            <consortium name="The Broad Institute Genomics Platform"/>
            <consortium name="The Broad Institute Genome Sequencing Center for Infectious Disease"/>
            <person name="Wu L."/>
            <person name="Ma J."/>
        </authorList>
    </citation>
    <scope>NUCLEOTIDE SEQUENCE [LARGE SCALE GENOMIC DNA]</scope>
    <source>
        <strain evidence="5">CGMCC 1.19062</strain>
    </source>
</reference>
<name>A0ABW5DR37_9PROT</name>
<evidence type="ECO:0000256" key="1">
    <source>
        <dbReference type="HAMAP-Rule" id="MF_02066"/>
    </source>
</evidence>
<keyword evidence="1" id="KW-0131">Cell cycle</keyword>
<feature type="chain" id="PRO_5044904842" description="Cell division coordinator CpoB" evidence="1">
    <location>
        <begin position="24"/>
        <end position="332"/>
    </location>
</feature>
<dbReference type="Pfam" id="PF13174">
    <property type="entry name" value="TPR_6"/>
    <property type="match status" value="1"/>
</dbReference>
<dbReference type="InterPro" id="IPR032519">
    <property type="entry name" value="YbgF_tri"/>
</dbReference>
<keyword evidence="1" id="KW-0732">Signal</keyword>
<evidence type="ECO:0000313" key="5">
    <source>
        <dbReference type="Proteomes" id="UP001597295"/>
    </source>
</evidence>
<dbReference type="Pfam" id="PF16331">
    <property type="entry name" value="TolA_bind_tri"/>
    <property type="match status" value="1"/>
</dbReference>
<dbReference type="InterPro" id="IPR034706">
    <property type="entry name" value="CpoB"/>
</dbReference>
<accession>A0ABW5DR37</accession>
<dbReference type="Gene3D" id="1.20.5.110">
    <property type="match status" value="1"/>
</dbReference>
<feature type="compositionally biased region" description="Low complexity" evidence="2">
    <location>
        <begin position="118"/>
        <end position="151"/>
    </location>
</feature>
<keyword evidence="1" id="KW-0175">Coiled coil</keyword>
<dbReference type="NCBIfam" id="TIGR02795">
    <property type="entry name" value="tol_pal_ybgF"/>
    <property type="match status" value="1"/>
</dbReference>